<evidence type="ECO:0000313" key="1">
    <source>
        <dbReference type="EMBL" id="KAA9320513.1"/>
    </source>
</evidence>
<comment type="caution">
    <text evidence="1">The sequence shown here is derived from an EMBL/GenBank/DDBJ whole genome shotgun (WGS) entry which is preliminary data.</text>
</comment>
<accession>A0A558JLC5</accession>
<name>A0A558JLC5_LACJE</name>
<protein>
    <submittedName>
        <fullName evidence="1">DUF3990 domain-containing protein</fullName>
    </submittedName>
</protein>
<dbReference type="AlphaFoldDB" id="A0A558JLC5"/>
<evidence type="ECO:0000313" key="2">
    <source>
        <dbReference type="Proteomes" id="UP000327236"/>
    </source>
</evidence>
<dbReference type="Proteomes" id="UP000327236">
    <property type="component" value="Unassembled WGS sequence"/>
</dbReference>
<sequence length="222" mass="25326">MLYHGSNEKFDKFEIRESKNGTALGFGVYLTDSPERAKIYGKYMYQVHLTEDPENREVSTNKVTLNQSEVTKMIEAVAQKQIDEDGYPYVLSDWEEPSSETEIDEGNHMIAQSISENIVTTNESDIDIINDLGNQVGGRASASECLSPILKKMHIHYAVKDFQLENGDKTKEYIVFNPKDIQISSVSERNLSLDTPNKEKTDLARKSKLMKLKQLKQRELSR</sequence>
<dbReference type="OrthoDB" id="2311986at2"/>
<organism evidence="1 2">
    <name type="scientific">Lactobacillus jensenii</name>
    <dbReference type="NCBI Taxonomy" id="109790"/>
    <lineage>
        <taxon>Bacteria</taxon>
        <taxon>Bacillati</taxon>
        <taxon>Bacillota</taxon>
        <taxon>Bacilli</taxon>
        <taxon>Lactobacillales</taxon>
        <taxon>Lactobacillaceae</taxon>
        <taxon>Lactobacillus</taxon>
    </lineage>
</organism>
<proteinExistence type="predicted"/>
<dbReference type="RefSeq" id="WP_021351202.1">
    <property type="nucleotide sequence ID" value="NZ_CATOUX010000011.1"/>
</dbReference>
<dbReference type="EMBL" id="VYWW01000045">
    <property type="protein sequence ID" value="KAA9320513.1"/>
    <property type="molecule type" value="Genomic_DNA"/>
</dbReference>
<reference evidence="1 2" key="1">
    <citation type="submission" date="2019-09" db="EMBL/GenBank/DDBJ databases">
        <title>Draft genome sequence assemblies of isolates from the urinary tract.</title>
        <authorList>
            <person name="Mores C.R."/>
            <person name="Putonti C."/>
            <person name="Wolfe A.J."/>
        </authorList>
    </citation>
    <scope>NUCLEOTIDE SEQUENCE [LARGE SCALE GENOMIC DNA]</scope>
    <source>
        <strain evidence="1 2">UMB246</strain>
    </source>
</reference>
<gene>
    <name evidence="1" type="ORF">F6H94_07870</name>
</gene>